<accession>A0A1H7KWT7</accession>
<feature type="region of interest" description="Disordered" evidence="1">
    <location>
        <begin position="50"/>
        <end position="81"/>
    </location>
</feature>
<evidence type="ECO:0000256" key="1">
    <source>
        <dbReference type="SAM" id="MobiDB-lite"/>
    </source>
</evidence>
<proteinExistence type="predicted"/>
<dbReference type="InterPro" id="IPR018691">
    <property type="entry name" value="DUF2188"/>
</dbReference>
<evidence type="ECO:0000313" key="2">
    <source>
        <dbReference type="EMBL" id="SEK90956.1"/>
    </source>
</evidence>
<dbReference type="RefSeq" id="WP_091481068.1">
    <property type="nucleotide sequence ID" value="NZ_BJYC01000009.1"/>
</dbReference>
<dbReference type="AlphaFoldDB" id="A0A1H7KWT7"/>
<dbReference type="Pfam" id="PF09954">
    <property type="entry name" value="DUF2188"/>
    <property type="match status" value="1"/>
</dbReference>
<organism evidence="2 3">
    <name type="scientific">Alkalibacterium pelagium</name>
    <dbReference type="NCBI Taxonomy" id="426702"/>
    <lineage>
        <taxon>Bacteria</taxon>
        <taxon>Bacillati</taxon>
        <taxon>Bacillota</taxon>
        <taxon>Bacilli</taxon>
        <taxon>Lactobacillales</taxon>
        <taxon>Carnobacteriaceae</taxon>
        <taxon>Alkalibacterium</taxon>
    </lineage>
</organism>
<keyword evidence="3" id="KW-1185">Reference proteome</keyword>
<protein>
    <submittedName>
        <fullName evidence="2">Uncharacterized protein YdaT</fullName>
    </submittedName>
</protein>
<dbReference type="OrthoDB" id="8858565at2"/>
<feature type="compositionally biased region" description="Basic and acidic residues" evidence="1">
    <location>
        <begin position="50"/>
        <end position="78"/>
    </location>
</feature>
<dbReference type="STRING" id="426702.SAMN04488099_10862"/>
<reference evidence="3" key="1">
    <citation type="submission" date="2016-10" db="EMBL/GenBank/DDBJ databases">
        <authorList>
            <person name="Varghese N."/>
            <person name="Submissions S."/>
        </authorList>
    </citation>
    <scope>NUCLEOTIDE SEQUENCE [LARGE SCALE GENOMIC DNA]</scope>
    <source>
        <strain evidence="3">DSM 19183</strain>
    </source>
</reference>
<sequence>MPWDLNDYPDSLKNLDHVVKKKAIDIANALLDNGYEEGRAIPIATEQAKEWADNASEDEIRSFKYSDAPDKQDQHDDTTNEDLLDNDVLVYFEEEEWKVRTKDAKRSDSTFDSKDEAVKRAKEIADNKDSNVITFTKDGKRQ</sequence>
<dbReference type="Proteomes" id="UP000199081">
    <property type="component" value="Unassembled WGS sequence"/>
</dbReference>
<gene>
    <name evidence="2" type="ORF">SAMN04488099_10862</name>
</gene>
<evidence type="ECO:0000313" key="3">
    <source>
        <dbReference type="Proteomes" id="UP000199081"/>
    </source>
</evidence>
<dbReference type="EMBL" id="FNZU01000008">
    <property type="protein sequence ID" value="SEK90956.1"/>
    <property type="molecule type" value="Genomic_DNA"/>
</dbReference>
<name>A0A1H7KWT7_9LACT</name>